<feature type="compositionally biased region" description="Basic residues" evidence="1">
    <location>
        <begin position="9"/>
        <end position="25"/>
    </location>
</feature>
<evidence type="ECO:0000313" key="3">
    <source>
        <dbReference type="Proteomes" id="UP001216907"/>
    </source>
</evidence>
<keyword evidence="3" id="KW-1185">Reference proteome</keyword>
<evidence type="ECO:0000313" key="2">
    <source>
        <dbReference type="EMBL" id="MDG3007175.1"/>
    </source>
</evidence>
<dbReference type="EMBL" id="JARRAG010000002">
    <property type="protein sequence ID" value="MDG3007175.1"/>
    <property type="molecule type" value="Genomic_DNA"/>
</dbReference>
<name>A0ABT6FI05_9BACT</name>
<comment type="caution">
    <text evidence="2">The sequence shown here is derived from an EMBL/GenBank/DDBJ whole genome shotgun (WGS) entry which is preliminary data.</text>
</comment>
<accession>A0ABT6FI05</accession>
<evidence type="ECO:0000256" key="1">
    <source>
        <dbReference type="SAM" id="MobiDB-lite"/>
    </source>
</evidence>
<dbReference type="RefSeq" id="WP_277863463.1">
    <property type="nucleotide sequence ID" value="NZ_JARRAG010000002.1"/>
</dbReference>
<gene>
    <name evidence="2" type="ORF">PZE19_25710</name>
</gene>
<organism evidence="2 3">
    <name type="scientific">Paludisphaera mucosa</name>
    <dbReference type="NCBI Taxonomy" id="3030827"/>
    <lineage>
        <taxon>Bacteria</taxon>
        <taxon>Pseudomonadati</taxon>
        <taxon>Planctomycetota</taxon>
        <taxon>Planctomycetia</taxon>
        <taxon>Isosphaerales</taxon>
        <taxon>Isosphaeraceae</taxon>
        <taxon>Paludisphaera</taxon>
    </lineage>
</organism>
<protein>
    <submittedName>
        <fullName evidence="2">Ferritin-like domain-containing protein</fullName>
    </submittedName>
</protein>
<dbReference type="Proteomes" id="UP001216907">
    <property type="component" value="Unassembled WGS sequence"/>
</dbReference>
<feature type="region of interest" description="Disordered" evidence="1">
    <location>
        <begin position="1"/>
        <end position="32"/>
    </location>
</feature>
<dbReference type="Pfam" id="PF13668">
    <property type="entry name" value="Ferritin_2"/>
    <property type="match status" value="1"/>
</dbReference>
<sequence>MAPPLKSRAAPKRRPRPPHPTRRRLPIAGGASRPEPQLLISLIHEFMEDEAAHVPILQQKLVDEDNPPSPQIRPVPTLNMADLIQPDVTSFLRAAAGFENTGSGACGGTLFAIQQTDEYFRTAVSLRTVESRHASSLNALLGESLVPDFAPVEAPIDQGVTVSRVFPFVSDPGPSGFPKFDPVNASVPNNFRIIDFLLFLEHVESAFYRANVPLFFG</sequence>
<reference evidence="2 3" key="1">
    <citation type="submission" date="2023-03" db="EMBL/GenBank/DDBJ databases">
        <title>Paludisphaera mucosa sp. nov. a novel planctomycete from northern fen.</title>
        <authorList>
            <person name="Ivanova A."/>
        </authorList>
    </citation>
    <scope>NUCLEOTIDE SEQUENCE [LARGE SCALE GENOMIC DNA]</scope>
    <source>
        <strain evidence="2 3">Pla2</strain>
    </source>
</reference>
<proteinExistence type="predicted"/>